<dbReference type="Gene3D" id="3.40.250.10">
    <property type="entry name" value="Rhodanese-like domain"/>
    <property type="match status" value="1"/>
</dbReference>
<dbReference type="STRING" id="105785.A0A2J7PJL3"/>
<dbReference type="GO" id="GO:0000086">
    <property type="term" value="P:G2/M transition of mitotic cell cycle"/>
    <property type="evidence" value="ECO:0007669"/>
    <property type="project" value="TreeGrafter"/>
</dbReference>
<comment type="similarity">
    <text evidence="1">Belongs to the MPI phosphatase family.</text>
</comment>
<feature type="domain" description="Rhodanese" evidence="9">
    <location>
        <begin position="453"/>
        <end position="575"/>
    </location>
</feature>
<dbReference type="PRINTS" id="PR00716">
    <property type="entry name" value="MPIPHPHTASE"/>
</dbReference>
<dbReference type="GO" id="GO:0009794">
    <property type="term" value="P:regulation of mitotic cell cycle, embryonic"/>
    <property type="evidence" value="ECO:0007669"/>
    <property type="project" value="UniProtKB-ARBA"/>
</dbReference>
<gene>
    <name evidence="10" type="ORF">B7P43_G07193</name>
</gene>
<dbReference type="GO" id="GO:0010971">
    <property type="term" value="P:positive regulation of G2/M transition of mitotic cell cycle"/>
    <property type="evidence" value="ECO:0007669"/>
    <property type="project" value="TreeGrafter"/>
</dbReference>
<dbReference type="InParanoid" id="A0A2J7PJL3"/>
<dbReference type="FunFam" id="3.40.250.10:FF:000036">
    <property type="entry name" value="M-phase inducer phosphatase"/>
    <property type="match status" value="1"/>
</dbReference>
<keyword evidence="4" id="KW-0378">Hydrolase</keyword>
<feature type="region of interest" description="Disordered" evidence="8">
    <location>
        <begin position="352"/>
        <end position="380"/>
    </location>
</feature>
<comment type="caution">
    <text evidence="10">The sequence shown here is derived from an EMBL/GenBank/DDBJ whole genome shotgun (WGS) entry which is preliminary data.</text>
</comment>
<dbReference type="PROSITE" id="PS50206">
    <property type="entry name" value="RHODANESE_3"/>
    <property type="match status" value="1"/>
</dbReference>
<proteinExistence type="inferred from homology"/>
<evidence type="ECO:0000256" key="4">
    <source>
        <dbReference type="ARBA" id="ARBA00022801"/>
    </source>
</evidence>
<dbReference type="PANTHER" id="PTHR10828:SF76">
    <property type="entry name" value="M-PHASE INDUCER PHOSPHATASE"/>
    <property type="match status" value="1"/>
</dbReference>
<dbReference type="EMBL" id="NEVH01024946">
    <property type="protein sequence ID" value="PNF16524.1"/>
    <property type="molecule type" value="Genomic_DNA"/>
</dbReference>
<dbReference type="GO" id="GO:0032502">
    <property type="term" value="P:developmental process"/>
    <property type="evidence" value="ECO:0007669"/>
    <property type="project" value="UniProtKB-ARBA"/>
</dbReference>
<keyword evidence="3" id="KW-0132">Cell division</keyword>
<organism evidence="10 11">
    <name type="scientific">Cryptotermes secundus</name>
    <dbReference type="NCBI Taxonomy" id="105785"/>
    <lineage>
        <taxon>Eukaryota</taxon>
        <taxon>Metazoa</taxon>
        <taxon>Ecdysozoa</taxon>
        <taxon>Arthropoda</taxon>
        <taxon>Hexapoda</taxon>
        <taxon>Insecta</taxon>
        <taxon>Pterygota</taxon>
        <taxon>Neoptera</taxon>
        <taxon>Polyneoptera</taxon>
        <taxon>Dictyoptera</taxon>
        <taxon>Blattodea</taxon>
        <taxon>Blattoidea</taxon>
        <taxon>Termitoidae</taxon>
        <taxon>Kalotermitidae</taxon>
        <taxon>Cryptotermitinae</taxon>
        <taxon>Cryptotermes</taxon>
    </lineage>
</organism>
<dbReference type="GO" id="GO:0005634">
    <property type="term" value="C:nucleus"/>
    <property type="evidence" value="ECO:0007669"/>
    <property type="project" value="TreeGrafter"/>
</dbReference>
<dbReference type="GO" id="GO:0110032">
    <property type="term" value="P:positive regulation of G2/MI transition of meiotic cell cycle"/>
    <property type="evidence" value="ECO:0007669"/>
    <property type="project" value="TreeGrafter"/>
</dbReference>
<feature type="region of interest" description="Disordered" evidence="8">
    <location>
        <begin position="203"/>
        <end position="240"/>
    </location>
</feature>
<keyword evidence="6" id="KW-0131">Cell cycle</keyword>
<evidence type="ECO:0000256" key="1">
    <source>
        <dbReference type="ARBA" id="ARBA00011065"/>
    </source>
</evidence>
<name>A0A2J7PJL3_9NEOP</name>
<feature type="region of interest" description="Disordered" evidence="8">
    <location>
        <begin position="166"/>
        <end position="188"/>
    </location>
</feature>
<dbReference type="CDD" id="cd01530">
    <property type="entry name" value="Cdc25"/>
    <property type="match status" value="1"/>
</dbReference>
<feature type="compositionally biased region" description="Polar residues" evidence="8">
    <location>
        <begin position="224"/>
        <end position="240"/>
    </location>
</feature>
<dbReference type="Proteomes" id="UP000235965">
    <property type="component" value="Unassembled WGS sequence"/>
</dbReference>
<dbReference type="Pfam" id="PF00581">
    <property type="entry name" value="Rhodanese"/>
    <property type="match status" value="1"/>
</dbReference>
<dbReference type="GO" id="GO:0010256">
    <property type="term" value="P:endomembrane system organization"/>
    <property type="evidence" value="ECO:0007669"/>
    <property type="project" value="UniProtKB-ARBA"/>
</dbReference>
<sequence length="620" mass="69288">MSNLKLPDHIRLQLAAADSPTTFPAVGLSPVTDLTLNLSDTSLGSTPRRRLSLSSLDNTPDLRVRTQQSDVMDADSPSSENRLLKNTIKLPNSNGGNVSRSRGFSRRINVNMPASPHGTAHNDKENMGCGGGAPATVTPEVNTLPFAQHLSSPSKFAVLRQTPSPLRQRQPLEDQDPNSQDSGYGAFLDKDESKAGFRFVEPNGVAPRRYHSEQSQSPKKDISPTCSPRNKASGHSNPLLFQTLSSGSESLDEGFMELMDLEKMDETAHLPPRLYNLLSGPVIKEPHTSANLSCSSKEEVSRPTFQYSFSLGDNLTPASSRARHSLFKPSLSPSPQEQEETVGHVALEPLRSFKRPDPPCDIGHLPSKRRKSSSFHLTQETLQTSTSLSLERSFSETEATIKKALQRSTQIPDLIGDFSKPFILPLMEGRHQDLKTISADTLASLLSGDFSDEVESYVVVDCRYPYEYDGGHIRGARNIYTKEQIFKEFVDVKQPEQNLDGESSQQNEASSSKKRNILIFHCEFSSERGPNLFRFLRNSDRDWNKESYPTLNYPELYLLHGGYKTFFEKHRDKCEPCAYLPMLDPDHESDLRLFRSKSKMWNADSKSRLALRSTLKRLGL</sequence>
<accession>A0A2J7PJL3</accession>
<reference evidence="10 11" key="1">
    <citation type="submission" date="2017-12" db="EMBL/GenBank/DDBJ databases">
        <title>Hemimetabolous genomes reveal molecular basis of termite eusociality.</title>
        <authorList>
            <person name="Harrison M.C."/>
            <person name="Jongepier E."/>
            <person name="Robertson H.M."/>
            <person name="Arning N."/>
            <person name="Bitard-Feildel T."/>
            <person name="Chao H."/>
            <person name="Childers C.P."/>
            <person name="Dinh H."/>
            <person name="Doddapaneni H."/>
            <person name="Dugan S."/>
            <person name="Gowin J."/>
            <person name="Greiner C."/>
            <person name="Han Y."/>
            <person name="Hu H."/>
            <person name="Hughes D.S.T."/>
            <person name="Huylmans A.-K."/>
            <person name="Kemena C."/>
            <person name="Kremer L.P.M."/>
            <person name="Lee S.L."/>
            <person name="Lopez-Ezquerra A."/>
            <person name="Mallet L."/>
            <person name="Monroy-Kuhn J.M."/>
            <person name="Moser A."/>
            <person name="Murali S.C."/>
            <person name="Muzny D.M."/>
            <person name="Otani S."/>
            <person name="Piulachs M.-D."/>
            <person name="Poelchau M."/>
            <person name="Qu J."/>
            <person name="Schaub F."/>
            <person name="Wada-Katsumata A."/>
            <person name="Worley K.C."/>
            <person name="Xie Q."/>
            <person name="Ylla G."/>
            <person name="Poulsen M."/>
            <person name="Gibbs R.A."/>
            <person name="Schal C."/>
            <person name="Richards S."/>
            <person name="Belles X."/>
            <person name="Korb J."/>
            <person name="Bornberg-Bauer E."/>
        </authorList>
    </citation>
    <scope>NUCLEOTIDE SEQUENCE [LARGE SCALE GENOMIC DNA]</scope>
    <source>
        <tissue evidence="10">Whole body</tissue>
    </source>
</reference>
<dbReference type="GO" id="GO:0005737">
    <property type="term" value="C:cytoplasm"/>
    <property type="evidence" value="ECO:0007669"/>
    <property type="project" value="TreeGrafter"/>
</dbReference>
<protein>
    <recommendedName>
        <fullName evidence="2">protein-tyrosine-phosphatase</fullName>
        <ecNumber evidence="2">3.1.3.48</ecNumber>
    </recommendedName>
</protein>
<dbReference type="SMART" id="SM00450">
    <property type="entry name" value="RHOD"/>
    <property type="match status" value="1"/>
</dbReference>
<evidence type="ECO:0000313" key="11">
    <source>
        <dbReference type="Proteomes" id="UP000235965"/>
    </source>
</evidence>
<dbReference type="AlphaFoldDB" id="A0A2J7PJL3"/>
<dbReference type="EMBL" id="NEVH01024946">
    <property type="protein sequence ID" value="PNF16523.1"/>
    <property type="molecule type" value="Genomic_DNA"/>
</dbReference>
<dbReference type="OrthoDB" id="26523at2759"/>
<feature type="compositionally biased region" description="Low complexity" evidence="8">
    <location>
        <begin position="40"/>
        <end position="56"/>
    </location>
</feature>
<dbReference type="FunCoup" id="A0A2J7PJL3">
    <property type="interactions" value="422"/>
</dbReference>
<dbReference type="SUPFAM" id="SSF52821">
    <property type="entry name" value="Rhodanese/Cell cycle control phosphatase"/>
    <property type="match status" value="1"/>
</dbReference>
<dbReference type="InterPro" id="IPR036873">
    <property type="entry name" value="Rhodanese-like_dom_sf"/>
</dbReference>
<evidence type="ECO:0000256" key="3">
    <source>
        <dbReference type="ARBA" id="ARBA00022618"/>
    </source>
</evidence>
<dbReference type="GO" id="GO:0004725">
    <property type="term" value="F:protein tyrosine phosphatase activity"/>
    <property type="evidence" value="ECO:0007669"/>
    <property type="project" value="UniProtKB-EC"/>
</dbReference>
<dbReference type="InterPro" id="IPR001763">
    <property type="entry name" value="Rhodanese-like_dom"/>
</dbReference>
<evidence type="ECO:0000256" key="8">
    <source>
        <dbReference type="SAM" id="MobiDB-lite"/>
    </source>
</evidence>
<dbReference type="PANTHER" id="PTHR10828">
    <property type="entry name" value="M-PHASE INDUCER PHOSPHATASE DUAL SPECIFICITY PHOSPHATASE CDC25"/>
    <property type="match status" value="1"/>
</dbReference>
<evidence type="ECO:0000256" key="7">
    <source>
        <dbReference type="ARBA" id="ARBA00051722"/>
    </source>
</evidence>
<dbReference type="EMBL" id="NEVH01024946">
    <property type="protein sequence ID" value="PNF16522.1"/>
    <property type="molecule type" value="Genomic_DNA"/>
</dbReference>
<comment type="catalytic activity">
    <reaction evidence="7">
        <text>O-phospho-L-tyrosyl-[protein] + H2O = L-tyrosyl-[protein] + phosphate</text>
        <dbReference type="Rhea" id="RHEA:10684"/>
        <dbReference type="Rhea" id="RHEA-COMP:10136"/>
        <dbReference type="Rhea" id="RHEA-COMP:20101"/>
        <dbReference type="ChEBI" id="CHEBI:15377"/>
        <dbReference type="ChEBI" id="CHEBI:43474"/>
        <dbReference type="ChEBI" id="CHEBI:46858"/>
        <dbReference type="ChEBI" id="CHEBI:61978"/>
        <dbReference type="EC" id="3.1.3.48"/>
    </reaction>
</comment>
<evidence type="ECO:0000256" key="5">
    <source>
        <dbReference type="ARBA" id="ARBA00022912"/>
    </source>
</evidence>
<evidence type="ECO:0000256" key="6">
    <source>
        <dbReference type="ARBA" id="ARBA00023306"/>
    </source>
</evidence>
<dbReference type="GO" id="GO:0051301">
    <property type="term" value="P:cell division"/>
    <property type="evidence" value="ECO:0007669"/>
    <property type="project" value="UniProtKB-KW"/>
</dbReference>
<keyword evidence="11" id="KW-1185">Reference proteome</keyword>
<evidence type="ECO:0000256" key="2">
    <source>
        <dbReference type="ARBA" id="ARBA00013064"/>
    </source>
</evidence>
<evidence type="ECO:0000313" key="10">
    <source>
        <dbReference type="EMBL" id="PNF16523.1"/>
    </source>
</evidence>
<dbReference type="EC" id="3.1.3.48" evidence="2"/>
<evidence type="ECO:0000259" key="9">
    <source>
        <dbReference type="PROSITE" id="PS50206"/>
    </source>
</evidence>
<keyword evidence="5" id="KW-0904">Protein phosphatase</keyword>
<dbReference type="InterPro" id="IPR000751">
    <property type="entry name" value="MPI_Phosphatase"/>
</dbReference>
<feature type="region of interest" description="Disordered" evidence="8">
    <location>
        <begin position="40"/>
        <end position="59"/>
    </location>
</feature>